<feature type="non-terminal residue" evidence="1">
    <location>
        <position position="118"/>
    </location>
</feature>
<gene>
    <name evidence="1" type="ORF">LCGC14_1193630</name>
</gene>
<comment type="caution">
    <text evidence="1">The sequence shown here is derived from an EMBL/GenBank/DDBJ whole genome shotgun (WGS) entry which is preliminary data.</text>
</comment>
<proteinExistence type="predicted"/>
<sequence>MNPEQQLKAKFAAYCEIRKRLEDIAKGVHRIHSGNSATAVENGCAGYLDDIQLDDDNDNVNVCFSEYYRGSTDYSSYSFPTSYLWNPNWEETEKNEIIRMNLEAVEKRQQKEKKKKKK</sequence>
<evidence type="ECO:0000313" key="1">
    <source>
        <dbReference type="EMBL" id="KKM94912.1"/>
    </source>
</evidence>
<protein>
    <submittedName>
        <fullName evidence="1">Uncharacterized protein</fullName>
    </submittedName>
</protein>
<dbReference type="EMBL" id="LAZR01006077">
    <property type="protein sequence ID" value="KKM94912.1"/>
    <property type="molecule type" value="Genomic_DNA"/>
</dbReference>
<name>A0A0F9PP02_9ZZZZ</name>
<reference evidence="1" key="1">
    <citation type="journal article" date="2015" name="Nature">
        <title>Complex archaea that bridge the gap between prokaryotes and eukaryotes.</title>
        <authorList>
            <person name="Spang A."/>
            <person name="Saw J.H."/>
            <person name="Jorgensen S.L."/>
            <person name="Zaremba-Niedzwiedzka K."/>
            <person name="Martijn J."/>
            <person name="Lind A.E."/>
            <person name="van Eijk R."/>
            <person name="Schleper C."/>
            <person name="Guy L."/>
            <person name="Ettema T.J."/>
        </authorList>
    </citation>
    <scope>NUCLEOTIDE SEQUENCE</scope>
</reference>
<accession>A0A0F9PP02</accession>
<organism evidence="1">
    <name type="scientific">marine sediment metagenome</name>
    <dbReference type="NCBI Taxonomy" id="412755"/>
    <lineage>
        <taxon>unclassified sequences</taxon>
        <taxon>metagenomes</taxon>
        <taxon>ecological metagenomes</taxon>
    </lineage>
</organism>
<dbReference type="AlphaFoldDB" id="A0A0F9PP02"/>